<dbReference type="EC" id="2.5.1.9" evidence="4 9"/>
<evidence type="ECO:0000256" key="4">
    <source>
        <dbReference type="ARBA" id="ARBA00012827"/>
    </source>
</evidence>
<evidence type="ECO:0000256" key="7">
    <source>
        <dbReference type="ARBA" id="ARBA00022679"/>
    </source>
</evidence>
<comment type="catalytic activity">
    <reaction evidence="1">
        <text>2 6,7-dimethyl-8-(1-D-ribityl)lumazine + H(+) = 5-amino-6-(D-ribitylamino)uracil + riboflavin</text>
        <dbReference type="Rhea" id="RHEA:20772"/>
        <dbReference type="ChEBI" id="CHEBI:15378"/>
        <dbReference type="ChEBI" id="CHEBI:15934"/>
        <dbReference type="ChEBI" id="CHEBI:57986"/>
        <dbReference type="ChEBI" id="CHEBI:58201"/>
        <dbReference type="EC" id="2.5.1.9"/>
    </reaction>
</comment>
<evidence type="ECO:0000256" key="10">
    <source>
        <dbReference type="PROSITE-ProRule" id="PRU00524"/>
    </source>
</evidence>
<keyword evidence="8" id="KW-0677">Repeat</keyword>
<proteinExistence type="predicted"/>
<feature type="repeat" description="Lumazine-binding" evidence="10">
    <location>
        <begin position="95"/>
        <end position="191"/>
    </location>
</feature>
<evidence type="ECO:0000313" key="12">
    <source>
        <dbReference type="EMBL" id="OHA63899.1"/>
    </source>
</evidence>
<dbReference type="PIRSF" id="PIRSF000498">
    <property type="entry name" value="Riboflavin_syn_A"/>
    <property type="match status" value="1"/>
</dbReference>
<organism evidence="12 13">
    <name type="scientific">Candidatus Wildermuthbacteria bacterium RIFCSPHIGHO2_01_FULL_48_27b</name>
    <dbReference type="NCBI Taxonomy" id="1802447"/>
    <lineage>
        <taxon>Bacteria</taxon>
        <taxon>Candidatus Wildermuthiibacteriota</taxon>
    </lineage>
</organism>
<accession>A0A1G2QUR9</accession>
<dbReference type="GO" id="GO:0009231">
    <property type="term" value="P:riboflavin biosynthetic process"/>
    <property type="evidence" value="ECO:0007669"/>
    <property type="project" value="UniProtKB-KW"/>
</dbReference>
<reference evidence="12 13" key="1">
    <citation type="journal article" date="2016" name="Nat. Commun.">
        <title>Thousands of microbial genomes shed light on interconnected biogeochemical processes in an aquifer system.</title>
        <authorList>
            <person name="Anantharaman K."/>
            <person name="Brown C.T."/>
            <person name="Hug L.A."/>
            <person name="Sharon I."/>
            <person name="Castelle C.J."/>
            <person name="Probst A.J."/>
            <person name="Thomas B.C."/>
            <person name="Singh A."/>
            <person name="Wilkins M.J."/>
            <person name="Karaoz U."/>
            <person name="Brodie E.L."/>
            <person name="Williams K.H."/>
            <person name="Hubbard S.S."/>
            <person name="Banfield J.F."/>
        </authorList>
    </citation>
    <scope>NUCLEOTIDE SEQUENCE [LARGE SCALE GENOMIC DNA]</scope>
</reference>
<dbReference type="AlphaFoldDB" id="A0A1G2QUR9"/>
<feature type="repeat" description="Lumazine-binding" evidence="10">
    <location>
        <begin position="1"/>
        <end position="94"/>
    </location>
</feature>
<keyword evidence="6" id="KW-0686">Riboflavin biosynthesis</keyword>
<dbReference type="PANTHER" id="PTHR21098:SF12">
    <property type="entry name" value="RIBOFLAVIN SYNTHASE"/>
    <property type="match status" value="1"/>
</dbReference>
<dbReference type="SUPFAM" id="SSF63380">
    <property type="entry name" value="Riboflavin synthase domain-like"/>
    <property type="match status" value="2"/>
</dbReference>
<evidence type="ECO:0000259" key="11">
    <source>
        <dbReference type="PROSITE" id="PS51177"/>
    </source>
</evidence>
<dbReference type="CDD" id="cd00402">
    <property type="entry name" value="Riboflavin_synthase_like"/>
    <property type="match status" value="1"/>
</dbReference>
<dbReference type="Proteomes" id="UP000178170">
    <property type="component" value="Unassembled WGS sequence"/>
</dbReference>
<dbReference type="NCBIfam" id="NF006767">
    <property type="entry name" value="PRK09289.1"/>
    <property type="match status" value="1"/>
</dbReference>
<evidence type="ECO:0000256" key="3">
    <source>
        <dbReference type="ARBA" id="ARBA00004887"/>
    </source>
</evidence>
<evidence type="ECO:0000256" key="2">
    <source>
        <dbReference type="ARBA" id="ARBA00002803"/>
    </source>
</evidence>
<dbReference type="InterPro" id="IPR026017">
    <property type="entry name" value="Lumazine-bd_dom"/>
</dbReference>
<dbReference type="Gene3D" id="2.40.30.20">
    <property type="match status" value="2"/>
</dbReference>
<gene>
    <name evidence="12" type="ORF">A2843_01130</name>
</gene>
<dbReference type="FunFam" id="2.40.30.20:FF:000004">
    <property type="entry name" value="Riboflavin synthase, alpha subunit"/>
    <property type="match status" value="1"/>
</dbReference>
<name>A0A1G2QUR9_9BACT</name>
<feature type="domain" description="Lumazine-binding" evidence="11">
    <location>
        <begin position="1"/>
        <end position="94"/>
    </location>
</feature>
<comment type="function">
    <text evidence="2">Catalyzes the dismutation of two molecules of 6,7-dimethyl-8-ribityllumazine, resulting in the formation of riboflavin and 5-amino-6-(D-ribitylamino)uracil.</text>
</comment>
<evidence type="ECO:0000313" key="13">
    <source>
        <dbReference type="Proteomes" id="UP000178170"/>
    </source>
</evidence>
<protein>
    <recommendedName>
        <fullName evidence="5 9">Riboflavin synthase</fullName>
        <ecNumber evidence="4 9">2.5.1.9</ecNumber>
    </recommendedName>
</protein>
<keyword evidence="7" id="KW-0808">Transferase</keyword>
<dbReference type="InterPro" id="IPR023366">
    <property type="entry name" value="ATP_synth_asu-like_sf"/>
</dbReference>
<dbReference type="GO" id="GO:0004746">
    <property type="term" value="F:riboflavin synthase activity"/>
    <property type="evidence" value="ECO:0007669"/>
    <property type="project" value="UniProtKB-UniRule"/>
</dbReference>
<comment type="pathway">
    <text evidence="3">Cofactor biosynthesis; riboflavin biosynthesis; riboflavin from 2-hydroxy-3-oxobutyl phosphate and 5-amino-6-(D-ribitylamino)uracil: step 2/2.</text>
</comment>
<dbReference type="PANTHER" id="PTHR21098">
    <property type="entry name" value="RIBOFLAVIN SYNTHASE ALPHA CHAIN"/>
    <property type="match status" value="1"/>
</dbReference>
<evidence type="ECO:0000256" key="1">
    <source>
        <dbReference type="ARBA" id="ARBA00000968"/>
    </source>
</evidence>
<dbReference type="EMBL" id="MHTS01000024">
    <property type="protein sequence ID" value="OHA63899.1"/>
    <property type="molecule type" value="Genomic_DNA"/>
</dbReference>
<feature type="domain" description="Lumazine-binding" evidence="11">
    <location>
        <begin position="95"/>
        <end position="191"/>
    </location>
</feature>
<dbReference type="NCBIfam" id="TIGR00187">
    <property type="entry name" value="ribE"/>
    <property type="match status" value="1"/>
</dbReference>
<dbReference type="Pfam" id="PF00677">
    <property type="entry name" value="Lum_binding"/>
    <property type="match status" value="2"/>
</dbReference>
<dbReference type="PROSITE" id="PS51177">
    <property type="entry name" value="LUMAZINE_BIND"/>
    <property type="match status" value="2"/>
</dbReference>
<evidence type="ECO:0000256" key="9">
    <source>
        <dbReference type="NCBIfam" id="TIGR00187"/>
    </source>
</evidence>
<dbReference type="InterPro" id="IPR017938">
    <property type="entry name" value="Riboflavin_synthase-like_b-brl"/>
</dbReference>
<evidence type="ECO:0000256" key="6">
    <source>
        <dbReference type="ARBA" id="ARBA00022619"/>
    </source>
</evidence>
<evidence type="ECO:0000256" key="5">
    <source>
        <dbReference type="ARBA" id="ARBA00013950"/>
    </source>
</evidence>
<dbReference type="InterPro" id="IPR001783">
    <property type="entry name" value="Lumazine-bd"/>
</dbReference>
<sequence length="196" mass="21460">MFTGIIKNITTIKKQQTIGGSLFLAIETPKDWRVQQGDSIATNGVCLTVKEVGVDFYTTELMPETLNKTTFGKSVPTRVNLEYSLTLQDPLGGHLVLGHVDTIGTITKIERAQASKIYHFSCPKSFGALIAEKGSIAVDGISLTIVEASDAFFTVSLVDYTLSRTTLGEKQEGDLVNIEFDVLAKYIARALERRII</sequence>
<evidence type="ECO:0000256" key="8">
    <source>
        <dbReference type="ARBA" id="ARBA00022737"/>
    </source>
</evidence>
<comment type="caution">
    <text evidence="12">The sequence shown here is derived from an EMBL/GenBank/DDBJ whole genome shotgun (WGS) entry which is preliminary data.</text>
</comment>